<keyword evidence="2" id="KW-1185">Reference proteome</keyword>
<accession>A0A9P5SL50</accession>
<organism evidence="1 2">
    <name type="scientific">Podila minutissima</name>
    <dbReference type="NCBI Taxonomy" id="64525"/>
    <lineage>
        <taxon>Eukaryota</taxon>
        <taxon>Fungi</taxon>
        <taxon>Fungi incertae sedis</taxon>
        <taxon>Mucoromycota</taxon>
        <taxon>Mortierellomycotina</taxon>
        <taxon>Mortierellomycetes</taxon>
        <taxon>Mortierellales</taxon>
        <taxon>Mortierellaceae</taxon>
        <taxon>Podila</taxon>
    </lineage>
</organism>
<reference evidence="1" key="1">
    <citation type="journal article" date="2020" name="Fungal Divers.">
        <title>Resolving the Mortierellaceae phylogeny through synthesis of multi-gene phylogenetics and phylogenomics.</title>
        <authorList>
            <person name="Vandepol N."/>
            <person name="Liber J."/>
            <person name="Desiro A."/>
            <person name="Na H."/>
            <person name="Kennedy M."/>
            <person name="Barry K."/>
            <person name="Grigoriev I.V."/>
            <person name="Miller A.N."/>
            <person name="O'Donnell K."/>
            <person name="Stajich J.E."/>
            <person name="Bonito G."/>
        </authorList>
    </citation>
    <scope>NUCLEOTIDE SEQUENCE</scope>
    <source>
        <strain evidence="1">NVP1</strain>
    </source>
</reference>
<name>A0A9P5SL50_9FUNG</name>
<protein>
    <submittedName>
        <fullName evidence="1">Uncharacterized protein</fullName>
    </submittedName>
</protein>
<dbReference type="AlphaFoldDB" id="A0A9P5SL50"/>
<proteinExistence type="predicted"/>
<gene>
    <name evidence="1" type="ORF">BG006_007390</name>
</gene>
<comment type="caution">
    <text evidence="1">The sequence shown here is derived from an EMBL/GenBank/DDBJ whole genome shotgun (WGS) entry which is preliminary data.</text>
</comment>
<sequence length="546" mass="60444">MVRMQEIYRPLLDKIMKKSDDSGKKIAYLLLDWLLLEYPYRDLMSRSLCQDFAPQADKRQKLASLLAIEHALHTYDKNAASMEGAKPQAYSDVESMDSALDADQKEESTMAVFRDVEVLTQWGAQLANVILHDGAVTEDGSRSTTRLTGLSLDLIIAFSRILSTQAQQEIKIATSKPSTPTLVVQLDSDNDTRGIGDNAHKTVGWGFSMCMVDMYQVIKEIQTWNSKGGRLLPAGLSDTSEMISRFNRHQGNKSTSASWHDILSSFTRVWDIISVALSQTTASLSPSALLDQATEYAKNEAIPPYFRLIVAGIYLGYYEHTMPINDVLQRDGLGLTLLAHSTSIVSERVPVGNKVAAVVRDVTLPLLTDIEIAQVWSIIIKKMFDEPVELDFAAIGVIAQYTLARPQILVPDLTGRLSFPDPRNPSKQDEVTTSRNRNLLGVVSTLSDMDFFTLPLEQEAEEARSILADLVIGFLYDRDLNSRMTASHIVASLDPVRTIQTFGPDLASPDIDVRSSGALILTECMLSQKQDGSIGEGLGCFINYIR</sequence>
<dbReference type="EMBL" id="JAAAUY010000467">
    <property type="protein sequence ID" value="KAF9329526.1"/>
    <property type="molecule type" value="Genomic_DNA"/>
</dbReference>
<evidence type="ECO:0000313" key="2">
    <source>
        <dbReference type="Proteomes" id="UP000696485"/>
    </source>
</evidence>
<evidence type="ECO:0000313" key="1">
    <source>
        <dbReference type="EMBL" id="KAF9329526.1"/>
    </source>
</evidence>
<dbReference type="Proteomes" id="UP000696485">
    <property type="component" value="Unassembled WGS sequence"/>
</dbReference>